<comment type="caution">
    <text evidence="2">The sequence shown here is derived from an EMBL/GenBank/DDBJ whole genome shotgun (WGS) entry which is preliminary data.</text>
</comment>
<dbReference type="Proteomes" id="UP000260665">
    <property type="component" value="Unassembled WGS sequence"/>
</dbReference>
<organism evidence="2 3">
    <name type="scientific">Rhodoferax lacus</name>
    <dbReference type="NCBI Taxonomy" id="2184758"/>
    <lineage>
        <taxon>Bacteria</taxon>
        <taxon>Pseudomonadati</taxon>
        <taxon>Pseudomonadota</taxon>
        <taxon>Betaproteobacteria</taxon>
        <taxon>Burkholderiales</taxon>
        <taxon>Comamonadaceae</taxon>
        <taxon>Rhodoferax</taxon>
    </lineage>
</organism>
<evidence type="ECO:0000313" key="2">
    <source>
        <dbReference type="EMBL" id="RFO96786.1"/>
    </source>
</evidence>
<feature type="compositionally biased region" description="Basic and acidic residues" evidence="1">
    <location>
        <begin position="9"/>
        <end position="18"/>
    </location>
</feature>
<evidence type="ECO:0000313" key="3">
    <source>
        <dbReference type="Proteomes" id="UP000260665"/>
    </source>
</evidence>
<name>A0A3E1RBQ4_9BURK</name>
<proteinExistence type="predicted"/>
<protein>
    <submittedName>
        <fullName evidence="2">Uncharacterized protein</fullName>
    </submittedName>
</protein>
<sequence>MLSMTSNMTEREINEPENIKSLGAVPSEKPISLLSLIPDTFEGHLQMSTCDPTTLTRDQRRALVLHEKLVLRRNRQVGAILRAIACISPSWTEERAQKSRDYWTDSAKLMPGMTVQEMRASLEQRLRESTIMTPEKIAWKAAYSTRWRTRFHADGGQRSSVIADTVPR</sequence>
<keyword evidence="3" id="KW-1185">Reference proteome</keyword>
<feature type="region of interest" description="Disordered" evidence="1">
    <location>
        <begin position="1"/>
        <end position="21"/>
    </location>
</feature>
<dbReference type="AlphaFoldDB" id="A0A3E1RBQ4"/>
<dbReference type="EMBL" id="QFZK01000006">
    <property type="protein sequence ID" value="RFO96786.1"/>
    <property type="molecule type" value="Genomic_DNA"/>
</dbReference>
<reference evidence="2 3" key="1">
    <citation type="submission" date="2018-05" db="EMBL/GenBank/DDBJ databases">
        <title>Rhodoferax soyangensis sp.nov., isolated from an oligotrophic freshwater lake.</title>
        <authorList>
            <person name="Park M."/>
        </authorList>
    </citation>
    <scope>NUCLEOTIDE SEQUENCE [LARGE SCALE GENOMIC DNA]</scope>
    <source>
        <strain evidence="2 3">IMCC26218</strain>
    </source>
</reference>
<gene>
    <name evidence="2" type="ORF">DIC66_12325</name>
</gene>
<accession>A0A3E1RBQ4</accession>
<evidence type="ECO:0000256" key="1">
    <source>
        <dbReference type="SAM" id="MobiDB-lite"/>
    </source>
</evidence>